<dbReference type="AlphaFoldDB" id="A0A944CB23"/>
<dbReference type="EMBL" id="QTKU01000001">
    <property type="protein sequence ID" value="MBS8259202.1"/>
    <property type="molecule type" value="Genomic_DNA"/>
</dbReference>
<gene>
    <name evidence="1" type="ORF">DYI23_03125</name>
</gene>
<organism evidence="1 2">
    <name type="scientific">Roseibium polysiphoniae</name>
    <dbReference type="NCBI Taxonomy" id="2571221"/>
    <lineage>
        <taxon>Bacteria</taxon>
        <taxon>Pseudomonadati</taxon>
        <taxon>Pseudomonadota</taxon>
        <taxon>Alphaproteobacteria</taxon>
        <taxon>Hyphomicrobiales</taxon>
        <taxon>Stappiaceae</taxon>
        <taxon>Roseibium</taxon>
    </lineage>
</organism>
<dbReference type="Proteomes" id="UP000705379">
    <property type="component" value="Unassembled WGS sequence"/>
</dbReference>
<dbReference type="Gene3D" id="1.25.40.290">
    <property type="entry name" value="ARM repeat domains"/>
    <property type="match status" value="1"/>
</dbReference>
<sequence length="374" mass="42020">MAEPLKYLFNDALVEGMANHFSRHWSGFDARGFQQSVLDGFDELELKQRSNRVLEGLKTYLPEDYEKTAEIFLASLAPDDDADLAGATITEAGIAGWAIAPMCDYAGQFGAAHFETSMDLMKELTKRLTAEFGIRYILLREPERCLQTLAGWIDDPSRHVRRLISEGTRPRLPWAMRLPAFIADPAPVLPLLEALRDDHEEYVRRSVANHLNDISKDHPDVIADLARRWKDNGDRNRGRLIKHACRNLIKQGHPGTLSALGYGSPQISVEAFHATERVTLGDAIEFGITLKSTAETTQPLVVDFVIHHRKANGKTAPKVFKWKTFELGPDQDSRLAKRHSIRPITTRTYYPGTHAIEVQVNGQSVAKADFELEV</sequence>
<comment type="caution">
    <text evidence="1">The sequence shown here is derived from an EMBL/GenBank/DDBJ whole genome shotgun (WGS) entry which is preliminary data.</text>
</comment>
<protein>
    <submittedName>
        <fullName evidence="1">DNA alkylation repair protein</fullName>
    </submittedName>
</protein>
<dbReference type="InterPro" id="IPR016024">
    <property type="entry name" value="ARM-type_fold"/>
</dbReference>
<dbReference type="RefSeq" id="WP_213214862.1">
    <property type="nucleotide sequence ID" value="NZ_QTKU01000001.1"/>
</dbReference>
<dbReference type="SUPFAM" id="SSF48371">
    <property type="entry name" value="ARM repeat"/>
    <property type="match status" value="1"/>
</dbReference>
<name>A0A944CB23_9HYPH</name>
<evidence type="ECO:0000313" key="2">
    <source>
        <dbReference type="Proteomes" id="UP000705379"/>
    </source>
</evidence>
<reference evidence="1" key="1">
    <citation type="submission" date="2018-08" db="EMBL/GenBank/DDBJ databases">
        <authorList>
            <person name="Jin W."/>
            <person name="Wang H."/>
            <person name="Yang Y."/>
            <person name="Li M."/>
            <person name="Liu J."/>
        </authorList>
    </citation>
    <scope>NUCLEOTIDE SEQUENCE</scope>
    <source>
        <strain evidence="1">AESS21</strain>
    </source>
</reference>
<evidence type="ECO:0000313" key="1">
    <source>
        <dbReference type="EMBL" id="MBS8259202.1"/>
    </source>
</evidence>
<reference evidence="1" key="2">
    <citation type="journal article" date="2021" name="Microorganisms">
        <title>Bacterial Dimethylsulfoniopropionate Biosynthesis in the East China Sea.</title>
        <authorList>
            <person name="Liu J."/>
            <person name="Zhang Y."/>
            <person name="Liu J."/>
            <person name="Zhong H."/>
            <person name="Williams B.T."/>
            <person name="Zheng Y."/>
            <person name="Curson A.R.J."/>
            <person name="Sun C."/>
            <person name="Sun H."/>
            <person name="Song D."/>
            <person name="Wagner Mackenzie B."/>
            <person name="Bermejo Martinez A."/>
            <person name="Todd J.D."/>
            <person name="Zhang X.H."/>
        </authorList>
    </citation>
    <scope>NUCLEOTIDE SEQUENCE</scope>
    <source>
        <strain evidence="1">AESS21</strain>
    </source>
</reference>
<proteinExistence type="predicted"/>
<accession>A0A944CB23</accession>